<dbReference type="AlphaFoldDB" id="A0A1F7UND2"/>
<gene>
    <name evidence="1" type="ORF">A3J43_03470</name>
</gene>
<reference evidence="1 2" key="1">
    <citation type="journal article" date="2016" name="Nat. Commun.">
        <title>Thousands of microbial genomes shed light on interconnected biogeochemical processes in an aquifer system.</title>
        <authorList>
            <person name="Anantharaman K."/>
            <person name="Brown C.T."/>
            <person name="Hug L.A."/>
            <person name="Sharon I."/>
            <person name="Castelle C.J."/>
            <person name="Probst A.J."/>
            <person name="Thomas B.C."/>
            <person name="Singh A."/>
            <person name="Wilkins M.J."/>
            <person name="Karaoz U."/>
            <person name="Brodie E.L."/>
            <person name="Williams K.H."/>
            <person name="Hubbard S.S."/>
            <person name="Banfield J.F."/>
        </authorList>
    </citation>
    <scope>NUCLEOTIDE SEQUENCE [LARGE SCALE GENOMIC DNA]</scope>
</reference>
<sequence>MSISLTPTLKTYVRQRTRDAHFGTPSEYFRALIRDDFKRAEQERLEQELMKGFRSGKGKVMTQKAWSQLRRRVSAKKHYVN</sequence>
<evidence type="ECO:0008006" key="3">
    <source>
        <dbReference type="Google" id="ProtNLM"/>
    </source>
</evidence>
<protein>
    <recommendedName>
        <fullName evidence="3">CopG family transcriptional regulator</fullName>
    </recommendedName>
</protein>
<accession>A0A1F7UND2</accession>
<proteinExistence type="predicted"/>
<name>A0A1F7UND2_9BACT</name>
<dbReference type="InterPro" id="IPR010985">
    <property type="entry name" value="Ribbon_hlx_hlx"/>
</dbReference>
<comment type="caution">
    <text evidence="1">The sequence shown here is derived from an EMBL/GenBank/DDBJ whole genome shotgun (WGS) entry which is preliminary data.</text>
</comment>
<dbReference type="EMBL" id="MGEF01000001">
    <property type="protein sequence ID" value="OGL79776.1"/>
    <property type="molecule type" value="Genomic_DNA"/>
</dbReference>
<dbReference type="STRING" id="1802397.A3J43_03470"/>
<dbReference type="GO" id="GO:0006355">
    <property type="term" value="P:regulation of DNA-templated transcription"/>
    <property type="evidence" value="ECO:0007669"/>
    <property type="project" value="InterPro"/>
</dbReference>
<dbReference type="SUPFAM" id="SSF47598">
    <property type="entry name" value="Ribbon-helix-helix"/>
    <property type="match status" value="1"/>
</dbReference>
<dbReference type="Proteomes" id="UP000176604">
    <property type="component" value="Unassembled WGS sequence"/>
</dbReference>
<evidence type="ECO:0000313" key="1">
    <source>
        <dbReference type="EMBL" id="OGL79776.1"/>
    </source>
</evidence>
<evidence type="ECO:0000313" key="2">
    <source>
        <dbReference type="Proteomes" id="UP000176604"/>
    </source>
</evidence>
<organism evidence="1 2">
    <name type="scientific">Candidatus Uhrbacteria bacterium RIFCSPHIGHO2_12_FULL_54_23</name>
    <dbReference type="NCBI Taxonomy" id="1802397"/>
    <lineage>
        <taxon>Bacteria</taxon>
        <taxon>Candidatus Uhriibacteriota</taxon>
    </lineage>
</organism>